<dbReference type="PANTHER" id="PTHR43685:SF2">
    <property type="entry name" value="GLYCOSYLTRANSFERASE 2-LIKE DOMAIN-CONTAINING PROTEIN"/>
    <property type="match status" value="1"/>
</dbReference>
<gene>
    <name evidence="2" type="ORF">E5K02_02605</name>
</gene>
<proteinExistence type="predicted"/>
<dbReference type="RefSeq" id="WP_135391783.1">
    <property type="nucleotide sequence ID" value="NZ_SRMB01000001.1"/>
</dbReference>
<dbReference type="Proteomes" id="UP000298471">
    <property type="component" value="Unassembled WGS sequence"/>
</dbReference>
<dbReference type="OrthoDB" id="9813550at2"/>
<dbReference type="GO" id="GO:0016740">
    <property type="term" value="F:transferase activity"/>
    <property type="evidence" value="ECO:0007669"/>
    <property type="project" value="UniProtKB-KW"/>
</dbReference>
<accession>A0A4Z0QF50</accession>
<evidence type="ECO:0000259" key="1">
    <source>
        <dbReference type="Pfam" id="PF00535"/>
    </source>
</evidence>
<dbReference type="InterPro" id="IPR001173">
    <property type="entry name" value="Glyco_trans_2-like"/>
</dbReference>
<sequence length="252" mass="29016">MHFALITPSHNRRQYLPEAIASVQASISAPLDFSREHLIYENGSTDGSLEWLKQAAQQDGQALRYWSHPEKVRAGRARNRLIEQTDPAAWLVPLDDDDILLQRCLYHYAALIEKNPAQPWFVADFLRMDQDRRYLPKEDYYAWRFDSPQAMLHAIFKAEHFIQGNVCYSRALFDTVGGYDEDLAMAEDLDLYVRFLLAGHLPVLSPHISHLHRFHSSNVSIGVDAGKHNEDLRVIYDKYAEQLRALGVERPG</sequence>
<dbReference type="PANTHER" id="PTHR43685">
    <property type="entry name" value="GLYCOSYLTRANSFERASE"/>
    <property type="match status" value="1"/>
</dbReference>
<reference evidence="2 3" key="1">
    <citation type="submission" date="2019-04" db="EMBL/GenBank/DDBJ databases">
        <authorList>
            <person name="Feng G."/>
            <person name="Zhang J."/>
            <person name="Zhu H."/>
        </authorList>
    </citation>
    <scope>NUCLEOTIDE SEQUENCE [LARGE SCALE GENOMIC DNA]</scope>
    <source>
        <strain evidence="2 3">9PBR-1</strain>
    </source>
</reference>
<dbReference type="InterPro" id="IPR029044">
    <property type="entry name" value="Nucleotide-diphossugar_trans"/>
</dbReference>
<dbReference type="Gene3D" id="3.90.550.10">
    <property type="entry name" value="Spore Coat Polysaccharide Biosynthesis Protein SpsA, Chain A"/>
    <property type="match status" value="1"/>
</dbReference>
<keyword evidence="2" id="KW-0808">Transferase</keyword>
<comment type="caution">
    <text evidence="2">The sequence shown here is derived from an EMBL/GenBank/DDBJ whole genome shotgun (WGS) entry which is preliminary data.</text>
</comment>
<dbReference type="Pfam" id="PF00535">
    <property type="entry name" value="Glycos_transf_2"/>
    <property type="match status" value="1"/>
</dbReference>
<evidence type="ECO:0000313" key="3">
    <source>
        <dbReference type="Proteomes" id="UP000298471"/>
    </source>
</evidence>
<dbReference type="AlphaFoldDB" id="A0A4Z0QF50"/>
<keyword evidence="3" id="KW-1185">Reference proteome</keyword>
<evidence type="ECO:0000313" key="2">
    <source>
        <dbReference type="EMBL" id="TGE28375.1"/>
    </source>
</evidence>
<name>A0A4Z0QF50_9BACT</name>
<dbReference type="EMBL" id="SRMB01000001">
    <property type="protein sequence ID" value="TGE28375.1"/>
    <property type="molecule type" value="Genomic_DNA"/>
</dbReference>
<feature type="domain" description="Glycosyltransferase 2-like" evidence="1">
    <location>
        <begin position="5"/>
        <end position="175"/>
    </location>
</feature>
<protein>
    <submittedName>
        <fullName evidence="2">Glycosyltransferase</fullName>
    </submittedName>
</protein>
<dbReference type="InterPro" id="IPR050834">
    <property type="entry name" value="Glycosyltransf_2"/>
</dbReference>
<dbReference type="SUPFAM" id="SSF53448">
    <property type="entry name" value="Nucleotide-diphospho-sugar transferases"/>
    <property type="match status" value="1"/>
</dbReference>
<organism evidence="2 3">
    <name type="scientific">Hymenobacter metallicola</name>
    <dbReference type="NCBI Taxonomy" id="2563114"/>
    <lineage>
        <taxon>Bacteria</taxon>
        <taxon>Pseudomonadati</taxon>
        <taxon>Bacteroidota</taxon>
        <taxon>Cytophagia</taxon>
        <taxon>Cytophagales</taxon>
        <taxon>Hymenobacteraceae</taxon>
        <taxon>Hymenobacter</taxon>
    </lineage>
</organism>